<feature type="signal peptide" evidence="2">
    <location>
        <begin position="1"/>
        <end position="25"/>
    </location>
</feature>
<feature type="chain" id="PRO_5045636820" evidence="2">
    <location>
        <begin position="26"/>
        <end position="153"/>
    </location>
</feature>
<sequence length="153" mass="16472">MKSMRTTAWVLALSTCLIGATPAFSQTEKGYDGDQSVKSGQRDNEDRETNFDWIGLFGLLGLTGLIGPRQRQERPVSVVRKTLIATTIIATAGLLSMAEPAMSRALQESDGDNSSVASDNDDGHTNFGWVGLLGLAGLLGLRKRRSSDNTLTR</sequence>
<accession>A0ABR6WD44</accession>
<organism evidence="3 4">
    <name type="scientific">Spirosoma utsteinense</name>
    <dbReference type="NCBI Taxonomy" id="2585773"/>
    <lineage>
        <taxon>Bacteria</taxon>
        <taxon>Pseudomonadati</taxon>
        <taxon>Bacteroidota</taxon>
        <taxon>Cytophagia</taxon>
        <taxon>Cytophagales</taxon>
        <taxon>Cytophagaceae</taxon>
        <taxon>Spirosoma</taxon>
    </lineage>
</organism>
<keyword evidence="2" id="KW-0732">Signal</keyword>
<proteinExistence type="predicted"/>
<keyword evidence="1" id="KW-1133">Transmembrane helix</keyword>
<evidence type="ECO:0000256" key="1">
    <source>
        <dbReference type="SAM" id="Phobius"/>
    </source>
</evidence>
<gene>
    <name evidence="3" type="ORF">FH603_4952</name>
</gene>
<evidence type="ECO:0000313" key="4">
    <source>
        <dbReference type="Proteomes" id="UP000700732"/>
    </source>
</evidence>
<keyword evidence="1" id="KW-0472">Membrane</keyword>
<feature type="transmembrane region" description="Helical" evidence="1">
    <location>
        <begin position="49"/>
        <end position="66"/>
    </location>
</feature>
<feature type="transmembrane region" description="Helical" evidence="1">
    <location>
        <begin position="123"/>
        <end position="141"/>
    </location>
</feature>
<keyword evidence="4" id="KW-1185">Reference proteome</keyword>
<protein>
    <submittedName>
        <fullName evidence="3">MYXO-CTERM domain-containing protein</fullName>
    </submittedName>
</protein>
<evidence type="ECO:0000313" key="3">
    <source>
        <dbReference type="EMBL" id="MBC3794423.1"/>
    </source>
</evidence>
<dbReference type="EMBL" id="VFIA01000045">
    <property type="protein sequence ID" value="MBC3794423.1"/>
    <property type="molecule type" value="Genomic_DNA"/>
</dbReference>
<reference evidence="3 4" key="1">
    <citation type="submission" date="2019-06" db="EMBL/GenBank/DDBJ databases">
        <title>Spirosoma utsteinense sp. nov. isolated from Antarctic ice-free soils.</title>
        <authorList>
            <person name="Tahon G."/>
        </authorList>
    </citation>
    <scope>NUCLEOTIDE SEQUENCE [LARGE SCALE GENOMIC DNA]</scope>
    <source>
        <strain evidence="3 4">LMG 31447</strain>
    </source>
</reference>
<dbReference type="RefSeq" id="WP_208493131.1">
    <property type="nucleotide sequence ID" value="NZ_VFIA01000045.1"/>
</dbReference>
<feature type="transmembrane region" description="Helical" evidence="1">
    <location>
        <begin position="78"/>
        <end position="98"/>
    </location>
</feature>
<dbReference type="Proteomes" id="UP000700732">
    <property type="component" value="Unassembled WGS sequence"/>
</dbReference>
<keyword evidence="1" id="KW-0812">Transmembrane</keyword>
<evidence type="ECO:0000256" key="2">
    <source>
        <dbReference type="SAM" id="SignalP"/>
    </source>
</evidence>
<dbReference type="NCBIfam" id="NF041742">
    <property type="entry name" value="WGxxGxxG_fam"/>
    <property type="match status" value="2"/>
</dbReference>
<comment type="caution">
    <text evidence="3">The sequence shown here is derived from an EMBL/GenBank/DDBJ whole genome shotgun (WGS) entry which is preliminary data.</text>
</comment>
<name>A0ABR6WD44_9BACT</name>